<dbReference type="AlphaFoldDB" id="A0A245ZJ34"/>
<comment type="caution">
    <text evidence="1">The sequence shown here is derived from an EMBL/GenBank/DDBJ whole genome shotgun (WGS) entry which is preliminary data.</text>
</comment>
<gene>
    <name evidence="1" type="ORF">SPMU_21560</name>
</gene>
<accession>A0A245ZJ34</accession>
<dbReference type="Proteomes" id="UP000197783">
    <property type="component" value="Unassembled WGS sequence"/>
</dbReference>
<evidence type="ECO:0000313" key="1">
    <source>
        <dbReference type="EMBL" id="OWK29736.1"/>
    </source>
</evidence>
<evidence type="ECO:0000313" key="2">
    <source>
        <dbReference type="Proteomes" id="UP000197783"/>
    </source>
</evidence>
<keyword evidence="2" id="KW-1185">Reference proteome</keyword>
<name>A0A245ZJ34_9SPHN</name>
<sequence length="33" mass="3715">MGDLDPAAKVKRAIHLAVWHRPGARLRHLMRAA</sequence>
<protein>
    <submittedName>
        <fullName evidence="1">Uncharacterized protein</fullName>
    </submittedName>
</protein>
<dbReference type="EMBL" id="NBBJ01000003">
    <property type="protein sequence ID" value="OWK29736.1"/>
    <property type="molecule type" value="Genomic_DNA"/>
</dbReference>
<proteinExistence type="predicted"/>
<organism evidence="1 2">
    <name type="scientific">Sphingomonas mucosissima</name>
    <dbReference type="NCBI Taxonomy" id="370959"/>
    <lineage>
        <taxon>Bacteria</taxon>
        <taxon>Pseudomonadati</taxon>
        <taxon>Pseudomonadota</taxon>
        <taxon>Alphaproteobacteria</taxon>
        <taxon>Sphingomonadales</taxon>
        <taxon>Sphingomonadaceae</taxon>
        <taxon>Sphingomonas</taxon>
    </lineage>
</organism>
<reference evidence="1 2" key="1">
    <citation type="submission" date="2017-03" db="EMBL/GenBank/DDBJ databases">
        <title>Genome sequence of Sphingomonas mucosissima DSM 17494.</title>
        <authorList>
            <person name="Poehlein A."/>
            <person name="Wuebbeler J.H."/>
            <person name="Steinbuechel A."/>
            <person name="Daniel R."/>
        </authorList>
    </citation>
    <scope>NUCLEOTIDE SEQUENCE [LARGE SCALE GENOMIC DNA]</scope>
    <source>
        <strain evidence="1 2">DSM 17494</strain>
    </source>
</reference>